<sequence length="485" mass="53473">MSGALPEVVSLRRGSSRVRIPPSMDVPMTERVRRIVDTAPIRHLATISQLGLVSLVYPGATHSRLEHTLGVYANALRLLDHLGSLEGPINEVAQEAFIVASLVHDAGHWPFCHPIEDMGDALRRSRDDPQRGAIKHEDRVDAILRGSDIAACLERDWSCNADDVMSILRPKTMTDRSQCQLSPSDVSFYASCLSGPIDIDKLDYLQRDSLHAGVPYGRNFDAERIVSSLCVHPTEPKLAIGAKGRTAAEMMVFGRYVMFSEVYWHHTVRAATAMLQRVLFSLQHEMDPRADVEPLDISAWSDLSEAAWIDSLKKVSRVVSHASGSGDDLGPQATLTEGLFGPTRGLVKLAAEFNVESGDEVHSLLARRPYWWLVACSRRLAVSISRAIGREIDPTMVLIDAPPVKLEVDINIDVVGRGGEVMALGDVSPVASVLANRQFDNHVKRVRVFVPKGVRADLSRRDANLHASIEEWLVRAVEEMADEIA</sequence>
<dbReference type="SUPFAM" id="SSF109604">
    <property type="entry name" value="HD-domain/PDEase-like"/>
    <property type="match status" value="1"/>
</dbReference>
<dbReference type="SMART" id="SM00471">
    <property type="entry name" value="HDc"/>
    <property type="match status" value="1"/>
</dbReference>
<dbReference type="Proteomes" id="UP001202961">
    <property type="component" value="Unassembled WGS sequence"/>
</dbReference>
<dbReference type="CDD" id="cd00077">
    <property type="entry name" value="HDc"/>
    <property type="match status" value="1"/>
</dbReference>
<reference evidence="2 3" key="1">
    <citation type="journal article" date="2022" name="Syst. Appl. Microbiol.">
        <title>Rhodopirellula aestuarii sp. nov., a novel member of the genus Rhodopirellula isolated from brackish sediments collected in the Tagus River estuary, Portugal.</title>
        <authorList>
            <person name="Vitorino I.R."/>
            <person name="Klimek D."/>
            <person name="Calusinska M."/>
            <person name="Lobo-da-Cunha A."/>
            <person name="Vasconcelos V."/>
            <person name="Lage O.M."/>
        </authorList>
    </citation>
    <scope>NUCLEOTIDE SEQUENCE [LARGE SCALE GENOMIC DNA]</scope>
    <source>
        <strain evidence="2 3">ICT_H3.1</strain>
    </source>
</reference>
<dbReference type="InterPro" id="IPR045509">
    <property type="entry name" value="HD_assoc_2"/>
</dbReference>
<comment type="caution">
    <text evidence="2">The sequence shown here is derived from an EMBL/GenBank/DDBJ whole genome shotgun (WGS) entry which is preliminary data.</text>
</comment>
<keyword evidence="3" id="KW-1185">Reference proteome</keyword>
<dbReference type="Pfam" id="PF19276">
    <property type="entry name" value="HD_assoc_2"/>
    <property type="match status" value="1"/>
</dbReference>
<dbReference type="InterPro" id="IPR006674">
    <property type="entry name" value="HD_domain"/>
</dbReference>
<evidence type="ECO:0000259" key="1">
    <source>
        <dbReference type="SMART" id="SM00471"/>
    </source>
</evidence>
<proteinExistence type="predicted"/>
<feature type="domain" description="HD/PDEase" evidence="1">
    <location>
        <begin position="60"/>
        <end position="152"/>
    </location>
</feature>
<evidence type="ECO:0000313" key="3">
    <source>
        <dbReference type="Proteomes" id="UP001202961"/>
    </source>
</evidence>
<dbReference type="EMBL" id="JAMQBK010000065">
    <property type="protein sequence ID" value="MCM2373786.1"/>
    <property type="molecule type" value="Genomic_DNA"/>
</dbReference>
<dbReference type="Gene3D" id="1.10.3210.10">
    <property type="entry name" value="Hypothetical protein af1432"/>
    <property type="match status" value="1"/>
</dbReference>
<dbReference type="PANTHER" id="PTHR11373">
    <property type="entry name" value="DEOXYNUCLEOSIDE TRIPHOSPHATE TRIPHOSPHOHYDROLASE"/>
    <property type="match status" value="1"/>
</dbReference>
<dbReference type="InterPro" id="IPR050135">
    <property type="entry name" value="dGTPase-like"/>
</dbReference>
<protein>
    <submittedName>
        <fullName evidence="2">HD domain-containing protein</fullName>
    </submittedName>
</protein>
<evidence type="ECO:0000313" key="2">
    <source>
        <dbReference type="EMBL" id="MCM2373786.1"/>
    </source>
</evidence>
<accession>A0ABT0UA76</accession>
<dbReference type="InterPro" id="IPR003607">
    <property type="entry name" value="HD/PDEase_dom"/>
</dbReference>
<dbReference type="PANTHER" id="PTHR11373:SF4">
    <property type="entry name" value="DEOXYNUCLEOSIDE TRIPHOSPHATE TRIPHOSPHOHYDROLASE SAMHD1"/>
    <property type="match status" value="1"/>
</dbReference>
<dbReference type="Pfam" id="PF01966">
    <property type="entry name" value="HD"/>
    <property type="match status" value="1"/>
</dbReference>
<name>A0ABT0UA76_9BACT</name>
<gene>
    <name evidence="2" type="ORF">NB063_24485</name>
</gene>
<organism evidence="2 3">
    <name type="scientific">Aporhodopirellula aestuarii</name>
    <dbReference type="NCBI Taxonomy" id="2950107"/>
    <lineage>
        <taxon>Bacteria</taxon>
        <taxon>Pseudomonadati</taxon>
        <taxon>Planctomycetota</taxon>
        <taxon>Planctomycetia</taxon>
        <taxon>Pirellulales</taxon>
        <taxon>Pirellulaceae</taxon>
        <taxon>Aporhodopirellula</taxon>
    </lineage>
</organism>